<proteinExistence type="predicted"/>
<dbReference type="FunFam" id="1.10.8.270:FF:000008">
    <property type="entry name" value="Putative TBC1 domain family member 14"/>
    <property type="match status" value="1"/>
</dbReference>
<dbReference type="Proteomes" id="UP000424527">
    <property type="component" value="Unassembled WGS sequence"/>
</dbReference>
<comment type="caution">
    <text evidence="2">The sequence shown here is derived from an EMBL/GenBank/DDBJ whole genome shotgun (WGS) entry which is preliminary data.</text>
</comment>
<reference evidence="2 3" key="1">
    <citation type="submission" date="2019-07" db="EMBL/GenBank/DDBJ databases">
        <title>Chromosome genome assembly for large yellow croaker.</title>
        <authorList>
            <person name="Xiao S."/>
        </authorList>
    </citation>
    <scope>NUCLEOTIDE SEQUENCE [LARGE SCALE GENOMIC DNA]</scope>
    <source>
        <strain evidence="2">JMULYC20181020</strain>
        <tissue evidence="2">Muscle</tissue>
    </source>
</reference>
<dbReference type="InterPro" id="IPR050302">
    <property type="entry name" value="Rab_GAP_TBC_domain"/>
</dbReference>
<dbReference type="EMBL" id="REGW02000023">
    <property type="protein sequence ID" value="KAE8278887.1"/>
    <property type="molecule type" value="Genomic_DNA"/>
</dbReference>
<evidence type="ECO:0000313" key="3">
    <source>
        <dbReference type="Proteomes" id="UP000424527"/>
    </source>
</evidence>
<dbReference type="InterPro" id="IPR035969">
    <property type="entry name" value="Rab-GAP_TBC_sf"/>
</dbReference>
<dbReference type="SMART" id="SM00164">
    <property type="entry name" value="TBC"/>
    <property type="match status" value="1"/>
</dbReference>
<organism evidence="2 3">
    <name type="scientific">Larimichthys crocea</name>
    <name type="common">Large yellow croaker</name>
    <name type="synonym">Pseudosciaena crocea</name>
    <dbReference type="NCBI Taxonomy" id="215358"/>
    <lineage>
        <taxon>Eukaryota</taxon>
        <taxon>Metazoa</taxon>
        <taxon>Chordata</taxon>
        <taxon>Craniata</taxon>
        <taxon>Vertebrata</taxon>
        <taxon>Euteleostomi</taxon>
        <taxon>Actinopterygii</taxon>
        <taxon>Neopterygii</taxon>
        <taxon>Teleostei</taxon>
        <taxon>Neoteleostei</taxon>
        <taxon>Acanthomorphata</taxon>
        <taxon>Eupercaria</taxon>
        <taxon>Sciaenidae</taxon>
        <taxon>Larimichthys</taxon>
    </lineage>
</organism>
<dbReference type="Gene3D" id="1.10.472.80">
    <property type="entry name" value="Ypt/Rab-GAP domain of gyp1p, domain 3"/>
    <property type="match status" value="2"/>
</dbReference>
<accession>A0A6G0HIL3</accession>
<dbReference type="Gene3D" id="1.10.8.270">
    <property type="entry name" value="putative rabgap domain of human tbc1 domain family member 14 like domains"/>
    <property type="match status" value="1"/>
</dbReference>
<name>A0A6G0HIL3_LARCR</name>
<dbReference type="Gene3D" id="1.10.10.750">
    <property type="entry name" value="Ypt/Rab-GAP domain of gyp1p, domain 1"/>
    <property type="match status" value="1"/>
</dbReference>
<gene>
    <name evidence="2" type="ORF">D5F01_LYC22467</name>
</gene>
<dbReference type="PANTHER" id="PTHR47219:SF21">
    <property type="entry name" value="TBC1 DOMAIN FAMILY MEMBER 14"/>
    <property type="match status" value="1"/>
</dbReference>
<feature type="domain" description="Rab-GAP TBC" evidence="1">
    <location>
        <begin position="15"/>
        <end position="227"/>
    </location>
</feature>
<dbReference type="InterPro" id="IPR000195">
    <property type="entry name" value="Rab-GAP-TBC_dom"/>
</dbReference>
<sequence length="277" mass="31436">MGCTSRRVRDLWWQGIPPSVRGKVWSLAVGNDLNITHELYNICLSRAKEKWRTTAAPAPEPETEDAGSSDRESSLELIKLDISRTFPHLCIFQQGGPYHDVLHSILGAYTCYRPDVGYVQGMSFIAAVLILNLDTADAFIAFANLLNKPCQMAFFRVDHSLMLTYFSAFEVFFEENLPKLFAHFKKNNLTPDIYLIDWIFTLYSKSAVGPGMSGDVLTCMDFIHMAQFLTRLPDLIPGEQLFQQISAVHMTSRNRKWAQVLQALQKDPERGSPVLKR</sequence>
<dbReference type="GO" id="GO:0031267">
    <property type="term" value="F:small GTPase binding"/>
    <property type="evidence" value="ECO:0007669"/>
    <property type="project" value="TreeGrafter"/>
</dbReference>
<dbReference type="PANTHER" id="PTHR47219">
    <property type="entry name" value="RAB GTPASE-ACTIVATING PROTEIN 1-LIKE"/>
    <property type="match status" value="1"/>
</dbReference>
<dbReference type="PROSITE" id="PS50086">
    <property type="entry name" value="TBC_RABGAP"/>
    <property type="match status" value="1"/>
</dbReference>
<dbReference type="GO" id="GO:0005096">
    <property type="term" value="F:GTPase activator activity"/>
    <property type="evidence" value="ECO:0007669"/>
    <property type="project" value="TreeGrafter"/>
</dbReference>
<dbReference type="SUPFAM" id="SSF47923">
    <property type="entry name" value="Ypt/Rab-GAP domain of gyp1p"/>
    <property type="match status" value="2"/>
</dbReference>
<keyword evidence="3" id="KW-1185">Reference proteome</keyword>
<dbReference type="AlphaFoldDB" id="A0A6G0HIL3"/>
<protein>
    <submittedName>
        <fullName evidence="2">TBC1 domain family member 14</fullName>
    </submittedName>
</protein>
<evidence type="ECO:0000259" key="1">
    <source>
        <dbReference type="PROSITE" id="PS50086"/>
    </source>
</evidence>
<evidence type="ECO:0000313" key="2">
    <source>
        <dbReference type="EMBL" id="KAE8278887.1"/>
    </source>
</evidence>
<dbReference type="Pfam" id="PF00566">
    <property type="entry name" value="RabGAP-TBC"/>
    <property type="match status" value="1"/>
</dbReference>